<evidence type="ECO:0000256" key="1">
    <source>
        <dbReference type="SAM" id="Phobius"/>
    </source>
</evidence>
<keyword evidence="1" id="KW-0812">Transmembrane</keyword>
<dbReference type="OrthoDB" id="6434627at2"/>
<reference evidence="2 3" key="1">
    <citation type="submission" date="2009-06" db="EMBL/GenBank/DDBJ databases">
        <title>Complete sequence of Dickeya zeae Ech1591.</title>
        <authorList>
            <consortium name="US DOE Joint Genome Institute"/>
            <person name="Lucas S."/>
            <person name="Copeland A."/>
            <person name="Lapidus A."/>
            <person name="Glavina del Rio T."/>
            <person name="Tice H."/>
            <person name="Bruce D."/>
            <person name="Goodwin L."/>
            <person name="Pitluck S."/>
            <person name="Chertkov O."/>
            <person name="Brettin T."/>
            <person name="Detter J.C."/>
            <person name="Han C."/>
            <person name="Larimer F."/>
            <person name="Land M."/>
            <person name="Hauser L."/>
            <person name="Kyrpides N."/>
            <person name="Ovchinnikova G."/>
            <person name="Balakrishnan V."/>
            <person name="Glasner J."/>
            <person name="Perna N.T."/>
        </authorList>
    </citation>
    <scope>NUCLEOTIDE SEQUENCE [LARGE SCALE GENOMIC DNA]</scope>
    <source>
        <strain evidence="2 3">Ech1591</strain>
    </source>
</reference>
<feature type="transmembrane region" description="Helical" evidence="1">
    <location>
        <begin position="38"/>
        <end position="60"/>
    </location>
</feature>
<evidence type="ECO:0000313" key="2">
    <source>
        <dbReference type="EMBL" id="ACT08123.1"/>
    </source>
</evidence>
<gene>
    <name evidence="2" type="ordered locus">Dd1591_3305</name>
</gene>
<organism evidence="2 3">
    <name type="scientific">Dickeya chrysanthemi (strain Ech1591)</name>
    <name type="common">Dickeya zeae (strain Ech1591)</name>
    <dbReference type="NCBI Taxonomy" id="561229"/>
    <lineage>
        <taxon>Bacteria</taxon>
        <taxon>Pseudomonadati</taxon>
        <taxon>Pseudomonadota</taxon>
        <taxon>Gammaproteobacteria</taxon>
        <taxon>Enterobacterales</taxon>
        <taxon>Pectobacteriaceae</taxon>
        <taxon>Dickeya</taxon>
    </lineage>
</organism>
<accession>C6CIM5</accession>
<dbReference type="AlphaFoldDB" id="C6CIM5"/>
<sequence precursor="true">MMILKKRLLNLLCLPIVISLVSVNPCYALTQAQWNSMILGLVAGGAWAGWGTLNAVLAYIDRGGGPLTIADGANIFGTICGASAASVFRSWSPPTDTISAANLILAATKAGAVVASSTTCHWVGNSFLKLYFEIEQEQANKIRGYNRLVLDSRVRSIEMHKNILADKIVAAATSERNANELASRYKAQCPYGPRTTTRCYRVATILDNLQRQAEADKLVARQAAWDVAEAEVELAKLEGNWINNRYNTIPHRP</sequence>
<evidence type="ECO:0000313" key="3">
    <source>
        <dbReference type="Proteomes" id="UP000002735"/>
    </source>
</evidence>
<dbReference type="GeneID" id="45081357"/>
<keyword evidence="1" id="KW-1133">Transmembrane helix</keyword>
<dbReference type="EMBL" id="CP001655">
    <property type="protein sequence ID" value="ACT08123.1"/>
    <property type="molecule type" value="Genomic_DNA"/>
</dbReference>
<dbReference type="KEGG" id="dze:Dd1591_3305"/>
<dbReference type="eggNOG" id="ENOG502ZEHK">
    <property type="taxonomic scope" value="Bacteria"/>
</dbReference>
<dbReference type="HOGENOM" id="CLU_1097243_0_0_6"/>
<keyword evidence="1" id="KW-0472">Membrane</keyword>
<name>C6CIM5_DICC1</name>
<dbReference type="RefSeq" id="WP_012770971.1">
    <property type="nucleotide sequence ID" value="NC_012912.1"/>
</dbReference>
<proteinExistence type="predicted"/>
<protein>
    <submittedName>
        <fullName evidence="2">Uncharacterized protein</fullName>
    </submittedName>
</protein>
<dbReference type="Proteomes" id="UP000002735">
    <property type="component" value="Chromosome"/>
</dbReference>